<evidence type="ECO:0000256" key="5">
    <source>
        <dbReference type="SAM" id="MobiDB-lite"/>
    </source>
</evidence>
<keyword evidence="3" id="KW-0804">Transcription</keyword>
<dbReference type="InterPro" id="IPR005175">
    <property type="entry name" value="PPC_dom"/>
</dbReference>
<dbReference type="Proteomes" id="UP000289340">
    <property type="component" value="Chromosome 20"/>
</dbReference>
<evidence type="ECO:0000256" key="4">
    <source>
        <dbReference type="ARBA" id="ARBA00023242"/>
    </source>
</evidence>
<feature type="compositionally biased region" description="Polar residues" evidence="5">
    <location>
        <begin position="24"/>
        <end position="34"/>
    </location>
</feature>
<gene>
    <name evidence="7" type="ORF">D0Y65_053052</name>
</gene>
<dbReference type="AlphaFoldDB" id="A0A445F0G5"/>
<dbReference type="PROSITE" id="PS51742">
    <property type="entry name" value="PPC"/>
    <property type="match status" value="1"/>
</dbReference>
<dbReference type="GO" id="GO:0005634">
    <property type="term" value="C:nucleus"/>
    <property type="evidence" value="ECO:0007669"/>
    <property type="project" value="TreeGrafter"/>
</dbReference>
<evidence type="ECO:0000313" key="8">
    <source>
        <dbReference type="Proteomes" id="UP000289340"/>
    </source>
</evidence>
<dbReference type="CDD" id="cd11378">
    <property type="entry name" value="DUF296"/>
    <property type="match status" value="1"/>
</dbReference>
<comment type="caution">
    <text evidence="7">The sequence shown here is derived from an EMBL/GenBank/DDBJ whole genome shotgun (WGS) entry which is preliminary data.</text>
</comment>
<dbReference type="EMBL" id="QZWG01000020">
    <property type="protein sequence ID" value="RZB42308.1"/>
    <property type="molecule type" value="Genomic_DNA"/>
</dbReference>
<keyword evidence="2" id="KW-0238">DNA-binding</keyword>
<reference evidence="7 8" key="1">
    <citation type="submission" date="2018-09" db="EMBL/GenBank/DDBJ databases">
        <title>A high-quality reference genome of wild soybean provides a powerful tool to mine soybean genomes.</title>
        <authorList>
            <person name="Xie M."/>
            <person name="Chung C.Y.L."/>
            <person name="Li M.-W."/>
            <person name="Wong F.-L."/>
            <person name="Chan T.-F."/>
            <person name="Lam H.-M."/>
        </authorList>
    </citation>
    <scope>NUCLEOTIDE SEQUENCE [LARGE SCALE GENOMIC DNA]</scope>
    <source>
        <strain evidence="8">cv. W05</strain>
        <tissue evidence="7">Hypocotyl of etiolated seedlings</tissue>
    </source>
</reference>
<dbReference type="Gene3D" id="3.30.1330.80">
    <property type="entry name" value="Hypothetical protein, similar to alpha- acetolactate decarboxylase, domain 2"/>
    <property type="match status" value="1"/>
</dbReference>
<dbReference type="GO" id="GO:0003700">
    <property type="term" value="F:DNA-binding transcription factor activity"/>
    <property type="evidence" value="ECO:0007669"/>
    <property type="project" value="TreeGrafter"/>
</dbReference>
<feature type="domain" description="PPC" evidence="6">
    <location>
        <begin position="83"/>
        <end position="229"/>
    </location>
</feature>
<dbReference type="PANTHER" id="PTHR31100">
    <property type="entry name" value="AT-HOOK MOTIF NUCLEAR-LOCALIZED PROTEIN 15"/>
    <property type="match status" value="1"/>
</dbReference>
<organism evidence="7 8">
    <name type="scientific">Glycine soja</name>
    <name type="common">Wild soybean</name>
    <dbReference type="NCBI Taxonomy" id="3848"/>
    <lineage>
        <taxon>Eukaryota</taxon>
        <taxon>Viridiplantae</taxon>
        <taxon>Streptophyta</taxon>
        <taxon>Embryophyta</taxon>
        <taxon>Tracheophyta</taxon>
        <taxon>Spermatophyta</taxon>
        <taxon>Magnoliopsida</taxon>
        <taxon>eudicotyledons</taxon>
        <taxon>Gunneridae</taxon>
        <taxon>Pentapetalae</taxon>
        <taxon>rosids</taxon>
        <taxon>fabids</taxon>
        <taxon>Fabales</taxon>
        <taxon>Fabaceae</taxon>
        <taxon>Papilionoideae</taxon>
        <taxon>50 kb inversion clade</taxon>
        <taxon>NPAAA clade</taxon>
        <taxon>indigoferoid/millettioid clade</taxon>
        <taxon>Phaseoleae</taxon>
        <taxon>Glycine</taxon>
        <taxon>Glycine subgen. Soja</taxon>
    </lineage>
</organism>
<dbReference type="FunFam" id="3.30.1330.80:FF:000009">
    <property type="entry name" value="AT-hook motif nuclear-localized protein 17"/>
    <property type="match status" value="1"/>
</dbReference>
<evidence type="ECO:0000259" key="6">
    <source>
        <dbReference type="PROSITE" id="PS51742"/>
    </source>
</evidence>
<evidence type="ECO:0000256" key="3">
    <source>
        <dbReference type="ARBA" id="ARBA00023163"/>
    </source>
</evidence>
<protein>
    <submittedName>
        <fullName evidence="7">AT-hook motif nuclear-localized protein 17</fullName>
    </submittedName>
</protein>
<evidence type="ECO:0000256" key="1">
    <source>
        <dbReference type="ARBA" id="ARBA00023015"/>
    </source>
</evidence>
<evidence type="ECO:0000313" key="7">
    <source>
        <dbReference type="EMBL" id="RZB42308.1"/>
    </source>
</evidence>
<proteinExistence type="predicted"/>
<keyword evidence="8" id="KW-1185">Reference proteome</keyword>
<name>A0A445F0G5_GLYSO</name>
<dbReference type="PANTHER" id="PTHR31100:SF63">
    <property type="entry name" value="AT-HOOK MOTIF NUCLEAR-LOCALIZED PROTEIN"/>
    <property type="match status" value="1"/>
</dbReference>
<dbReference type="GO" id="GO:0003680">
    <property type="term" value="F:minor groove of adenine-thymine-rich DNA binding"/>
    <property type="evidence" value="ECO:0007669"/>
    <property type="project" value="InterPro"/>
</dbReference>
<feature type="region of interest" description="Disordered" evidence="5">
    <location>
        <begin position="24"/>
        <end position="72"/>
    </location>
</feature>
<dbReference type="Pfam" id="PF03479">
    <property type="entry name" value="PCC"/>
    <property type="match status" value="1"/>
</dbReference>
<accession>A0A445F0G5</accession>
<dbReference type="SUPFAM" id="SSF117856">
    <property type="entry name" value="AF0104/ALDC/Ptd012-like"/>
    <property type="match status" value="1"/>
</dbReference>
<sequence length="310" mass="33535">MTNNSFAISHSQNFSSDSRLTSFWENHTGSSSQCPHHPPPLAGTNKPQENLLLPTPHPRKTRGRPPGSKNKQKIISFPVAQPSEPFVRIVIINVDPGRDIMESILDVARQGNVNLTVLSTSGTVTKVTLQNSLHGAAALTLHGPFTLLSLNGSYLINNHHNLNFGATLPPPSSFGIHLSTSGGQAIGGVIGGQVIAGDDVKITVSIFWNPEMYKYIPQGNNGGNDDNNNRENNYNNNPVDCNGGGNQLGFNMALGVTRFECSFKPMLIPYGWSILAKYCGPDWNVITHSQCALRLDPVMILNLVFVGADE</sequence>
<evidence type="ECO:0000256" key="2">
    <source>
        <dbReference type="ARBA" id="ARBA00023125"/>
    </source>
</evidence>
<keyword evidence="1" id="KW-0805">Transcription regulation</keyword>
<keyword evidence="4" id="KW-0539">Nucleus</keyword>
<dbReference type="InterPro" id="IPR014476">
    <property type="entry name" value="AHL15-29"/>
</dbReference>